<feature type="region of interest" description="Disordered" evidence="7">
    <location>
        <begin position="23"/>
        <end position="46"/>
    </location>
</feature>
<comment type="similarity">
    <text evidence="2">Belongs to the TfdA dioxygenase family.</text>
</comment>
<evidence type="ECO:0000256" key="2">
    <source>
        <dbReference type="ARBA" id="ARBA00005896"/>
    </source>
</evidence>
<keyword evidence="4" id="KW-0223">Dioxygenase</keyword>
<dbReference type="Pfam" id="PF02668">
    <property type="entry name" value="TauD"/>
    <property type="match status" value="1"/>
</dbReference>
<dbReference type="PANTHER" id="PTHR30468:SF10">
    <property type="entry name" value="TAUD_TFDA-LIKE DOMAIN-CONTAINING PROTEIN"/>
    <property type="match status" value="1"/>
</dbReference>
<dbReference type="RefSeq" id="XP_031856109.1">
    <property type="nucleotide sequence ID" value="XM_032000218.1"/>
</dbReference>
<sequence>MGALDELRFEEFDPKYFPKLEHISGPSPYAHDPTTGPSYIAPENREKPLTSSGIYKKEYGQYGKDISPLLGVEYSEEVQIADFINTLLNDDSTEEQREKAKNLIRDIAIEISRKGVVVFRNQHKLTVQNQKDFTNNLGILTGKPKTNGLHIHPRAPAGGLIGEDGLIDPEIFYVSSTIDRRPRSLKLGANFPSIGWHSDITFEPVPADYSALKIVQQPDEGSGGDTLFANGYALYERFSKPYQKFLEGLKGTYAQPGFELFGKANNFLLYSQPRGAPENIGDRLTSSHPIVRTNPVTGWKSLYAVGHHFAQIEGLTPIESQRVKAFINDTLVNSHDLQIRISWNGANDIAFFDNRSTFHSATSDYLGTRRGIRTISIGERPYFDESSGIQSEAIYGELSDKIGNLSVKN</sequence>
<evidence type="ECO:0000256" key="4">
    <source>
        <dbReference type="ARBA" id="ARBA00022964"/>
    </source>
</evidence>
<dbReference type="GO" id="GO:0016706">
    <property type="term" value="F:2-oxoglutarate-dependent dioxygenase activity"/>
    <property type="evidence" value="ECO:0007669"/>
    <property type="project" value="TreeGrafter"/>
</dbReference>
<protein>
    <recommendedName>
        <fullName evidence="8">TauD/TfdA-like domain-containing protein</fullName>
    </recommendedName>
</protein>
<dbReference type="PANTHER" id="PTHR30468">
    <property type="entry name" value="ALPHA-KETOGLUTARATE-DEPENDENT SULFONATE DIOXYGENASE"/>
    <property type="match status" value="1"/>
</dbReference>
<dbReference type="GO" id="GO:0046872">
    <property type="term" value="F:metal ion binding"/>
    <property type="evidence" value="ECO:0007669"/>
    <property type="project" value="UniProtKB-KW"/>
</dbReference>
<proteinExistence type="inferred from homology"/>
<accession>A0A5E8C240</accession>
<keyword evidence="10" id="KW-1185">Reference proteome</keyword>
<organism evidence="9 10">
    <name type="scientific">Magnusiomyces paraingens</name>
    <dbReference type="NCBI Taxonomy" id="2606893"/>
    <lineage>
        <taxon>Eukaryota</taxon>
        <taxon>Fungi</taxon>
        <taxon>Dikarya</taxon>
        <taxon>Ascomycota</taxon>
        <taxon>Saccharomycotina</taxon>
        <taxon>Dipodascomycetes</taxon>
        <taxon>Dipodascales</taxon>
        <taxon>Dipodascaceae</taxon>
        <taxon>Magnusiomyces</taxon>
    </lineage>
</organism>
<evidence type="ECO:0000259" key="8">
    <source>
        <dbReference type="Pfam" id="PF02668"/>
    </source>
</evidence>
<evidence type="ECO:0000256" key="1">
    <source>
        <dbReference type="ARBA" id="ARBA00001954"/>
    </source>
</evidence>
<dbReference type="GeneID" id="43584318"/>
<dbReference type="EMBL" id="CABVLU010000004">
    <property type="protein sequence ID" value="VVT57040.1"/>
    <property type="molecule type" value="Genomic_DNA"/>
</dbReference>
<feature type="domain" description="TauD/TfdA-like" evidence="8">
    <location>
        <begin position="112"/>
        <end position="370"/>
    </location>
</feature>
<dbReference type="OrthoDB" id="10257314at2759"/>
<dbReference type="InterPro" id="IPR003819">
    <property type="entry name" value="TauD/TfdA-like"/>
</dbReference>
<reference evidence="9 10" key="1">
    <citation type="submission" date="2019-09" db="EMBL/GenBank/DDBJ databases">
        <authorList>
            <person name="Brejova B."/>
        </authorList>
    </citation>
    <scope>NUCLEOTIDE SEQUENCE [LARGE SCALE GENOMIC DNA]</scope>
</reference>
<keyword evidence="6" id="KW-0408">Iron</keyword>
<evidence type="ECO:0000313" key="10">
    <source>
        <dbReference type="Proteomes" id="UP000398389"/>
    </source>
</evidence>
<evidence type="ECO:0000256" key="3">
    <source>
        <dbReference type="ARBA" id="ARBA00022723"/>
    </source>
</evidence>
<dbReference type="GO" id="GO:0005737">
    <property type="term" value="C:cytoplasm"/>
    <property type="evidence" value="ECO:0007669"/>
    <property type="project" value="TreeGrafter"/>
</dbReference>
<evidence type="ECO:0000256" key="7">
    <source>
        <dbReference type="SAM" id="MobiDB-lite"/>
    </source>
</evidence>
<keyword evidence="5" id="KW-0560">Oxidoreductase</keyword>
<dbReference type="Gene3D" id="3.60.130.10">
    <property type="entry name" value="Clavaminate synthase-like"/>
    <property type="match status" value="1"/>
</dbReference>
<evidence type="ECO:0000256" key="6">
    <source>
        <dbReference type="ARBA" id="ARBA00023004"/>
    </source>
</evidence>
<dbReference type="SUPFAM" id="SSF51197">
    <property type="entry name" value="Clavaminate synthase-like"/>
    <property type="match status" value="1"/>
</dbReference>
<dbReference type="InterPro" id="IPR051323">
    <property type="entry name" value="AtsK-like"/>
</dbReference>
<evidence type="ECO:0000256" key="5">
    <source>
        <dbReference type="ARBA" id="ARBA00023002"/>
    </source>
</evidence>
<comment type="cofactor">
    <cofactor evidence="1">
        <name>Fe(2+)</name>
        <dbReference type="ChEBI" id="CHEBI:29033"/>
    </cofactor>
</comment>
<evidence type="ECO:0000313" key="9">
    <source>
        <dbReference type="EMBL" id="VVT57040.1"/>
    </source>
</evidence>
<keyword evidence="3" id="KW-0479">Metal-binding</keyword>
<dbReference type="Proteomes" id="UP000398389">
    <property type="component" value="Unassembled WGS sequence"/>
</dbReference>
<dbReference type="AlphaFoldDB" id="A0A5E8C240"/>
<name>A0A5E8C240_9ASCO</name>
<gene>
    <name evidence="9" type="ORF">SAPINGB_P005504</name>
</gene>
<dbReference type="InterPro" id="IPR042098">
    <property type="entry name" value="TauD-like_sf"/>
</dbReference>